<keyword evidence="1" id="KW-0805">Transcription regulation</keyword>
<dbReference type="PRINTS" id="PR00032">
    <property type="entry name" value="HTHARAC"/>
</dbReference>
<evidence type="ECO:0000256" key="1">
    <source>
        <dbReference type="ARBA" id="ARBA00023015"/>
    </source>
</evidence>
<dbReference type="InterPro" id="IPR018060">
    <property type="entry name" value="HTH_AraC"/>
</dbReference>
<evidence type="ECO:0000313" key="5">
    <source>
        <dbReference type="EMBL" id="TFD34162.1"/>
    </source>
</evidence>
<dbReference type="GO" id="GO:0043565">
    <property type="term" value="F:sequence-specific DNA binding"/>
    <property type="evidence" value="ECO:0007669"/>
    <property type="project" value="InterPro"/>
</dbReference>
<dbReference type="Gene3D" id="1.10.10.60">
    <property type="entry name" value="Homeodomain-like"/>
    <property type="match status" value="1"/>
</dbReference>
<dbReference type="InterPro" id="IPR050204">
    <property type="entry name" value="AraC_XylS_family_regulators"/>
</dbReference>
<dbReference type="InterPro" id="IPR020449">
    <property type="entry name" value="Tscrpt_reg_AraC-type_HTH"/>
</dbReference>
<organism evidence="5 6">
    <name type="scientific">Cryobacterium cryoconiti</name>
    <dbReference type="NCBI Taxonomy" id="1259239"/>
    <lineage>
        <taxon>Bacteria</taxon>
        <taxon>Bacillati</taxon>
        <taxon>Actinomycetota</taxon>
        <taxon>Actinomycetes</taxon>
        <taxon>Micrococcales</taxon>
        <taxon>Microbacteriaceae</taxon>
        <taxon>Cryobacterium</taxon>
    </lineage>
</organism>
<accession>A0A4Y8K3H2</accession>
<gene>
    <name evidence="5" type="ORF">E3T49_00360</name>
</gene>
<dbReference type="GO" id="GO:0003700">
    <property type="term" value="F:DNA-binding transcription factor activity"/>
    <property type="evidence" value="ECO:0007669"/>
    <property type="project" value="InterPro"/>
</dbReference>
<proteinExistence type="predicted"/>
<dbReference type="PANTHER" id="PTHR46796:SF6">
    <property type="entry name" value="ARAC SUBFAMILY"/>
    <property type="match status" value="1"/>
</dbReference>
<reference evidence="5 6" key="1">
    <citation type="submission" date="2019-03" db="EMBL/GenBank/DDBJ databases">
        <title>Genomics of glacier-inhabiting Cryobacterium strains.</title>
        <authorList>
            <person name="Liu Q."/>
            <person name="Xin Y.-H."/>
        </authorList>
    </citation>
    <scope>NUCLEOTIDE SEQUENCE [LARGE SCALE GENOMIC DNA]</scope>
    <source>
        <strain evidence="5 6">TMT1-51</strain>
    </source>
</reference>
<dbReference type="OrthoDB" id="9799345at2"/>
<dbReference type="Proteomes" id="UP000297472">
    <property type="component" value="Unassembled WGS sequence"/>
</dbReference>
<protein>
    <submittedName>
        <fullName evidence="5">Helix-turn-helix domain-containing protein</fullName>
    </submittedName>
</protein>
<evidence type="ECO:0000313" key="6">
    <source>
        <dbReference type="Proteomes" id="UP000297472"/>
    </source>
</evidence>
<dbReference type="PROSITE" id="PS01124">
    <property type="entry name" value="HTH_ARAC_FAMILY_2"/>
    <property type="match status" value="1"/>
</dbReference>
<name>A0A4Y8K3H2_9MICO</name>
<comment type="caution">
    <text evidence="5">The sequence shown here is derived from an EMBL/GenBank/DDBJ whole genome shotgun (WGS) entry which is preliminary data.</text>
</comment>
<keyword evidence="3" id="KW-0804">Transcription</keyword>
<dbReference type="SMART" id="SM00342">
    <property type="entry name" value="HTH_ARAC"/>
    <property type="match status" value="1"/>
</dbReference>
<sequence>MCTVGNVRPTALTQPVVRSILDCSSLEPSDRFDAWSDAVNRNFVPLRADLKDPVHGSEFDGRIVSQSLGRSEISTVAGSGMAVRRSPRAIAQNDPGFIKLGLQVRGYSVISQDDRDAALAPGDFAIYDTSRPYVLDFAESFEMFVVMFPAELIRFDRSLLSSLTASRFSGRSGLGAITSSFLREMSRQLDADPLVGDFSLGDAVLDLVTASLAERLGPDGVTDERSRRRSLLIRIETFIAANLSDSGLSVTEIAAAHHVSVRYLQKLFEDQHETVSGWIRHRRLEQCRKDLSNPAFASRAVGSIGSAWGFPDAASFSRAFRQEFGLTPSAFRSRRDSADGLVP</sequence>
<dbReference type="Pfam" id="PF12833">
    <property type="entry name" value="HTH_18"/>
    <property type="match status" value="1"/>
</dbReference>
<feature type="domain" description="HTH araC/xylS-type" evidence="4">
    <location>
        <begin position="233"/>
        <end position="334"/>
    </location>
</feature>
<evidence type="ECO:0000256" key="3">
    <source>
        <dbReference type="ARBA" id="ARBA00023163"/>
    </source>
</evidence>
<dbReference type="AlphaFoldDB" id="A0A4Y8K3H2"/>
<dbReference type="InterPro" id="IPR009057">
    <property type="entry name" value="Homeodomain-like_sf"/>
</dbReference>
<dbReference type="PANTHER" id="PTHR46796">
    <property type="entry name" value="HTH-TYPE TRANSCRIPTIONAL ACTIVATOR RHAS-RELATED"/>
    <property type="match status" value="1"/>
</dbReference>
<evidence type="ECO:0000256" key="2">
    <source>
        <dbReference type="ARBA" id="ARBA00023125"/>
    </source>
</evidence>
<keyword evidence="6" id="KW-1185">Reference proteome</keyword>
<dbReference type="InterPro" id="IPR035418">
    <property type="entry name" value="AraC-bd_2"/>
</dbReference>
<evidence type="ECO:0000259" key="4">
    <source>
        <dbReference type="PROSITE" id="PS01124"/>
    </source>
</evidence>
<dbReference type="SUPFAM" id="SSF46689">
    <property type="entry name" value="Homeodomain-like"/>
    <property type="match status" value="1"/>
</dbReference>
<keyword evidence="2" id="KW-0238">DNA-binding</keyword>
<dbReference type="EMBL" id="SOHA01000001">
    <property type="protein sequence ID" value="TFD34162.1"/>
    <property type="molecule type" value="Genomic_DNA"/>
</dbReference>
<dbReference type="Pfam" id="PF14525">
    <property type="entry name" value="AraC_binding_2"/>
    <property type="match status" value="1"/>
</dbReference>